<reference evidence="3" key="1">
    <citation type="journal article" date="2013" name="BMC Microbiol.">
        <title>Taxonomy and evolution of bacteriochlorophyll a-containing members of the OM60/NOR5 clade of marine gammaproteobacteria: description of Luminiphilus syltensis gen. nov., sp. nov., reclassification of Haliea rubra as Pseudohaliea rubra gen. nov., comb. nov., and emendation of Chromatocurvus halotolerans.</title>
        <authorList>
            <person name="Spring S."/>
            <person name="Riedel T."/>
            <person name="Sproer C."/>
            <person name="Yan S."/>
            <person name="Harder J."/>
            <person name="Fuchs B.M."/>
        </authorList>
    </citation>
    <scope>NUCLEOTIDE SEQUENCE [LARGE SCALE GENOMIC DNA]</scope>
    <source>
        <strain evidence="3">NOR51-B</strain>
    </source>
</reference>
<dbReference type="PRINTS" id="PR00702">
    <property type="entry name" value="ACRIFLAVINRP"/>
</dbReference>
<feature type="transmembrane region" description="Helical" evidence="1">
    <location>
        <begin position="1002"/>
        <end position="1027"/>
    </location>
</feature>
<dbReference type="EMBL" id="DS999411">
    <property type="protein sequence ID" value="EED35209.1"/>
    <property type="molecule type" value="Genomic_DNA"/>
</dbReference>
<dbReference type="SUPFAM" id="SSF82866">
    <property type="entry name" value="Multidrug efflux transporter AcrB transmembrane domain"/>
    <property type="match status" value="2"/>
</dbReference>
<keyword evidence="1" id="KW-1133">Transmembrane helix</keyword>
<feature type="transmembrane region" description="Helical" evidence="1">
    <location>
        <begin position="356"/>
        <end position="377"/>
    </location>
</feature>
<dbReference type="Pfam" id="PF00873">
    <property type="entry name" value="ACR_tran"/>
    <property type="match status" value="1"/>
</dbReference>
<feature type="transmembrane region" description="Helical" evidence="1">
    <location>
        <begin position="383"/>
        <end position="407"/>
    </location>
</feature>
<dbReference type="OrthoDB" id="5287122at2"/>
<accession>B8KX83</accession>
<evidence type="ECO:0000256" key="1">
    <source>
        <dbReference type="SAM" id="Phobius"/>
    </source>
</evidence>
<dbReference type="Gene3D" id="1.20.1640.10">
    <property type="entry name" value="Multidrug efflux transporter AcrB transmembrane domain"/>
    <property type="match status" value="2"/>
</dbReference>
<keyword evidence="1" id="KW-0472">Membrane</keyword>
<dbReference type="SUPFAM" id="SSF82714">
    <property type="entry name" value="Multidrug efflux transporter AcrB TolC docking domain, DN and DC subdomains"/>
    <property type="match status" value="2"/>
</dbReference>
<dbReference type="RefSeq" id="WP_009019955.1">
    <property type="nucleotide sequence ID" value="NZ_DS999411.1"/>
</dbReference>
<dbReference type="Proteomes" id="UP000004699">
    <property type="component" value="Unassembled WGS sequence"/>
</dbReference>
<keyword evidence="1" id="KW-0812">Transmembrane</keyword>
<dbReference type="InterPro" id="IPR027463">
    <property type="entry name" value="AcrB_DN_DC_subdom"/>
</dbReference>
<feature type="transmembrane region" description="Helical" evidence="1">
    <location>
        <begin position="857"/>
        <end position="876"/>
    </location>
</feature>
<dbReference type="PANTHER" id="PTHR32063:SF0">
    <property type="entry name" value="SWARMING MOTILITY PROTEIN SWRC"/>
    <property type="match status" value="1"/>
</dbReference>
<dbReference type="Gene3D" id="3.30.70.1440">
    <property type="entry name" value="Multidrug efflux transporter AcrB pore domain"/>
    <property type="match status" value="1"/>
</dbReference>
<gene>
    <name evidence="2" type="ORF">NOR51B_1154</name>
</gene>
<evidence type="ECO:0000313" key="3">
    <source>
        <dbReference type="Proteomes" id="UP000004699"/>
    </source>
</evidence>
<evidence type="ECO:0000313" key="2">
    <source>
        <dbReference type="EMBL" id="EED35209.1"/>
    </source>
</evidence>
<dbReference type="PANTHER" id="PTHR32063">
    <property type="match status" value="1"/>
</dbReference>
<keyword evidence="3" id="KW-1185">Reference proteome</keyword>
<feature type="transmembrane region" description="Helical" evidence="1">
    <location>
        <begin position="910"/>
        <end position="933"/>
    </location>
</feature>
<feature type="transmembrane region" description="Helical" evidence="1">
    <location>
        <begin position="962"/>
        <end position="982"/>
    </location>
</feature>
<dbReference type="GO" id="GO:0005886">
    <property type="term" value="C:plasma membrane"/>
    <property type="evidence" value="ECO:0007669"/>
    <property type="project" value="TreeGrafter"/>
</dbReference>
<name>B8KX83_9GAMM</name>
<feature type="transmembrane region" description="Helical" evidence="1">
    <location>
        <begin position="883"/>
        <end position="904"/>
    </location>
</feature>
<feature type="transmembrane region" description="Helical" evidence="1">
    <location>
        <begin position="428"/>
        <end position="452"/>
    </location>
</feature>
<dbReference type="InterPro" id="IPR001036">
    <property type="entry name" value="Acrflvin-R"/>
</dbReference>
<organism evidence="2 3">
    <name type="scientific">Luminiphilus syltensis NOR5-1B</name>
    <dbReference type="NCBI Taxonomy" id="565045"/>
    <lineage>
        <taxon>Bacteria</taxon>
        <taxon>Pseudomonadati</taxon>
        <taxon>Pseudomonadota</taxon>
        <taxon>Gammaproteobacteria</taxon>
        <taxon>Cellvibrionales</taxon>
        <taxon>Halieaceae</taxon>
        <taxon>Luminiphilus</taxon>
    </lineage>
</organism>
<dbReference type="Gene3D" id="3.30.70.1320">
    <property type="entry name" value="Multidrug efflux transporter AcrB pore domain like"/>
    <property type="match status" value="1"/>
</dbReference>
<dbReference type="HOGENOM" id="CLU_002755_1_2_6"/>
<feature type="transmembrane region" description="Helical" evidence="1">
    <location>
        <begin position="532"/>
        <end position="550"/>
    </location>
</feature>
<dbReference type="GO" id="GO:0042910">
    <property type="term" value="F:xenobiotic transmembrane transporter activity"/>
    <property type="evidence" value="ECO:0007669"/>
    <property type="project" value="TreeGrafter"/>
</dbReference>
<dbReference type="STRING" id="565045.NOR51B_1154"/>
<dbReference type="eggNOG" id="COG0841">
    <property type="taxonomic scope" value="Bacteria"/>
</dbReference>
<dbReference type="Gene3D" id="3.30.70.1430">
    <property type="entry name" value="Multidrug efflux transporter AcrB pore domain"/>
    <property type="match status" value="2"/>
</dbReference>
<feature type="transmembrane region" description="Helical" evidence="1">
    <location>
        <begin position="332"/>
        <end position="351"/>
    </location>
</feature>
<dbReference type="SUPFAM" id="SSF82693">
    <property type="entry name" value="Multidrug efflux transporter AcrB pore domain, PN1, PN2, PC1 and PC2 subdomains"/>
    <property type="match status" value="2"/>
</dbReference>
<proteinExistence type="predicted"/>
<sequence>MYTLINAAFSRTRLVILALLAILLAGAQAYTSIPKEAEPDVTIPTIYVSLVHEGISPKDAERLLLRPMEQELRAIPGLEEIRSVGSQGHASLTLEFDAGFDPDEALRDVREKVDVAKSELPSETEEPRVQEINPALFPVLTVALSGSLPERELLARARTLRDALEGISSVLEVDIAGDRESVVDIIVDPHRLQAYDLSFDEVLTRVRRNNRLVAAGAVESEAGNISVQVPGVIESYSDVQRLPLKVDGEQVVTFGDVGSIYRTFKDPNGFARVNGEPAIALEVKKRVGANIIETVEEARQIIGQHLTDWEGDLQADYLQDKSKQTRDMLGDLQNNVISAIFLVMVVAIIALGPRPALLVGVAIPGSFLAGILAISALGYTLNIVVLFSLILVVGMLVDGAIITVELADRRLSRGMDGKTAYAGAAKRMAWPIIASTATTLAVFVPLLFWPGIVGEFMKYLPATVIVTLGASLFMALVFVPVLGGLLTSRLSGKSTSEPPVGNDLEDDDLEVVNEDDRYYRVLKRLLLHPGKTLMGAMAFLIGTYIAYGSLGNGLEFFPEVEPETAQVQVRARGNLSVYERDAIVREVEQRLIGLPGVKSLYTRTYGKGGVVQNRAEDVIGTLQLIFTEWDQRRPAKAIIAEVRKRTADLPGIVLQVQEAASGPTAGKPIEVEVSSPNPRRLASAIEEIRLAMNHVGGFVDVEDSRPLEGVEWRLRVDREQAARVGADIALLGEAVQLTTNGILLGEYRPEDVDDSVDIRIRFPFRERTIERLQSLHVPTENGQVPVKNFVDFEASQPTGAINRVNGQRIMAVKANVDTGLLPDTQTRLLSAQLDTTEIPEGVLVRFKGEDKDLQESIGFLLGAFAVAIVLMLAALVAQFNSFYQAFVVLSAIVFSTAGVLLGLLVTGNPFGVVMGGIGVIALAGIVVNNNIVLIDTYNRHRAQGIDPQTAILQTALQRRRPVLLTALTTILGVMPMVIGLNADLAGRELSFGAPSTQWWKGLASAIAGGLTFATVLTLVLTPCLLMLGSNTYQWLTRGRSNASISDQSLSLASKNTEVSSPIISP</sequence>
<dbReference type="AlphaFoldDB" id="B8KX83"/>
<dbReference type="Gene3D" id="3.30.2090.10">
    <property type="entry name" value="Multidrug efflux transporter AcrB TolC docking domain, DN and DC subdomains"/>
    <property type="match status" value="2"/>
</dbReference>
<feature type="transmembrane region" description="Helical" evidence="1">
    <location>
        <begin position="464"/>
        <end position="486"/>
    </location>
</feature>
<protein>
    <submittedName>
        <fullName evidence="2">Acriflavin resistance protein</fullName>
    </submittedName>
</protein>